<evidence type="ECO:0000256" key="3">
    <source>
        <dbReference type="ARBA" id="ARBA00023143"/>
    </source>
</evidence>
<name>A0A1S1MIP3_9GAMM</name>
<keyword evidence="1" id="KW-0973">c-di-GMP</keyword>
<dbReference type="Pfam" id="PF07238">
    <property type="entry name" value="PilZ"/>
    <property type="match status" value="1"/>
</dbReference>
<dbReference type="InterPro" id="IPR009926">
    <property type="entry name" value="T3SS_YcgR_PilZN"/>
</dbReference>
<dbReference type="SUPFAM" id="SSF141371">
    <property type="entry name" value="PilZ domain-like"/>
    <property type="match status" value="2"/>
</dbReference>
<dbReference type="InterPro" id="IPR009875">
    <property type="entry name" value="PilZ_domain"/>
</dbReference>
<dbReference type="Pfam" id="PF12945">
    <property type="entry name" value="PilZNR"/>
    <property type="match status" value="1"/>
</dbReference>
<evidence type="ECO:0000313" key="7">
    <source>
        <dbReference type="Proteomes" id="UP000179786"/>
    </source>
</evidence>
<keyword evidence="2" id="KW-0547">Nucleotide-binding</keyword>
<evidence type="ECO:0000259" key="4">
    <source>
        <dbReference type="Pfam" id="PF07238"/>
    </source>
</evidence>
<reference evidence="6 7" key="1">
    <citation type="submission" date="2016-09" db="EMBL/GenBank/DDBJ databases">
        <title>Pseudoalteromonas amylolytica sp. nov., isolated from the surface seawater.</title>
        <authorList>
            <person name="Wu Y.-H."/>
            <person name="Cheng H."/>
            <person name="Jin X.-B."/>
            <person name="Wang C.-S."/>
            <person name="Xu X.-W."/>
        </authorList>
    </citation>
    <scope>NUCLEOTIDE SEQUENCE [LARGE SCALE GENOMIC DNA]</scope>
    <source>
        <strain evidence="6 7">JW1</strain>
    </source>
</reference>
<dbReference type="GO" id="GO:0035438">
    <property type="term" value="F:cyclic-di-GMP binding"/>
    <property type="evidence" value="ECO:0007669"/>
    <property type="project" value="InterPro"/>
</dbReference>
<evidence type="ECO:0000256" key="1">
    <source>
        <dbReference type="ARBA" id="ARBA00022636"/>
    </source>
</evidence>
<sequence length="224" mass="24912">MLKTKSYSGYQKIKLISVGHLIDLEIQLAASSKRVKTEFIGFLEGQYIILNYPNSKQLGRASEHLKEDATVIVRAVADHGDGQIIAFKTEIKAIAYTPTKLLFLYPPQEIQSHCLRHHVRIPTLIPATLMTSRSTCDGVIKDMSRTGLQFSLPSAKVDLPLYEKECQIVIAAKNQQQIRLQGEVCSTVHQGGSALVGIKLVSEENKVESLLRQCMIDLTILHTS</sequence>
<organism evidence="6 7">
    <name type="scientific">Pseudoalteromonas amylolytica</name>
    <dbReference type="NCBI Taxonomy" id="1859457"/>
    <lineage>
        <taxon>Bacteria</taxon>
        <taxon>Pseudomonadati</taxon>
        <taxon>Pseudomonadota</taxon>
        <taxon>Gammaproteobacteria</taxon>
        <taxon>Alteromonadales</taxon>
        <taxon>Pseudoalteromonadaceae</taxon>
        <taxon>Pseudoalteromonas</taxon>
    </lineage>
</organism>
<dbReference type="Gene3D" id="2.30.110.10">
    <property type="entry name" value="Electron Transport, Fmn-binding Protein, Chain A"/>
    <property type="match status" value="1"/>
</dbReference>
<evidence type="ECO:0008006" key="8">
    <source>
        <dbReference type="Google" id="ProtNLM"/>
    </source>
</evidence>
<gene>
    <name evidence="6" type="ORF">BET10_01510</name>
</gene>
<feature type="domain" description="PilZ" evidence="4">
    <location>
        <begin position="116"/>
        <end position="215"/>
    </location>
</feature>
<protein>
    <recommendedName>
        <fullName evidence="8">Flagellar brake protein</fullName>
    </recommendedName>
</protein>
<comment type="caution">
    <text evidence="6">The sequence shown here is derived from an EMBL/GenBank/DDBJ whole genome shotgun (WGS) entry which is preliminary data.</text>
</comment>
<evidence type="ECO:0000256" key="2">
    <source>
        <dbReference type="ARBA" id="ARBA00022741"/>
    </source>
</evidence>
<proteinExistence type="predicted"/>
<evidence type="ECO:0000313" key="6">
    <source>
        <dbReference type="EMBL" id="OHU86409.1"/>
    </source>
</evidence>
<dbReference type="STRING" id="1859457.BET10_01510"/>
<keyword evidence="3" id="KW-0975">Bacterial flagellum</keyword>
<dbReference type="Gene3D" id="2.40.10.220">
    <property type="entry name" value="predicted glycosyltransferase like domains"/>
    <property type="match status" value="1"/>
</dbReference>
<evidence type="ECO:0000259" key="5">
    <source>
        <dbReference type="Pfam" id="PF12945"/>
    </source>
</evidence>
<dbReference type="RefSeq" id="WP_070988016.1">
    <property type="nucleotide sequence ID" value="NZ_MKJU01000038.1"/>
</dbReference>
<dbReference type="InterPro" id="IPR012349">
    <property type="entry name" value="Split_barrel_FMN-bd"/>
</dbReference>
<dbReference type="EMBL" id="MKJU01000038">
    <property type="protein sequence ID" value="OHU86409.1"/>
    <property type="molecule type" value="Genomic_DNA"/>
</dbReference>
<dbReference type="Proteomes" id="UP000179786">
    <property type="component" value="Unassembled WGS sequence"/>
</dbReference>
<dbReference type="AlphaFoldDB" id="A0A1S1MIP3"/>
<keyword evidence="7" id="KW-1185">Reference proteome</keyword>
<feature type="domain" description="Type III secretion system flagellar brake protein YcgR PilZN" evidence="5">
    <location>
        <begin position="18"/>
        <end position="106"/>
    </location>
</feature>
<accession>A0A1S1MIP3</accession>